<name>A0A9W5WU90_BABOV</name>
<dbReference type="AlphaFoldDB" id="A0A9W5WU90"/>
<dbReference type="SUPFAM" id="SSF56112">
    <property type="entry name" value="Protein kinase-like (PK-like)"/>
    <property type="match status" value="1"/>
</dbReference>
<feature type="domain" description="Protein kinase" evidence="2">
    <location>
        <begin position="486"/>
        <end position="825"/>
    </location>
</feature>
<keyword evidence="4" id="KW-1185">Reference proteome</keyword>
<keyword evidence="3" id="KW-0808">Transferase</keyword>
<feature type="compositionally biased region" description="Polar residues" evidence="1">
    <location>
        <begin position="1"/>
        <end position="15"/>
    </location>
</feature>
<feature type="region of interest" description="Disordered" evidence="1">
    <location>
        <begin position="154"/>
        <end position="227"/>
    </location>
</feature>
<feature type="compositionally biased region" description="Polar residues" evidence="1">
    <location>
        <begin position="187"/>
        <end position="205"/>
    </location>
</feature>
<evidence type="ECO:0000259" key="2">
    <source>
        <dbReference type="PROSITE" id="PS50011"/>
    </source>
</evidence>
<feature type="region of interest" description="Disordered" evidence="1">
    <location>
        <begin position="1"/>
        <end position="35"/>
    </location>
</feature>
<evidence type="ECO:0000256" key="1">
    <source>
        <dbReference type="SAM" id="MobiDB-lite"/>
    </source>
</evidence>
<dbReference type="Gene3D" id="1.10.510.10">
    <property type="entry name" value="Transferase(Phosphotransferase) domain 1"/>
    <property type="match status" value="1"/>
</dbReference>
<feature type="compositionally biased region" description="Polar residues" evidence="1">
    <location>
        <begin position="159"/>
        <end position="173"/>
    </location>
</feature>
<gene>
    <name evidence="3" type="ORF">BaOVIS_011340</name>
</gene>
<dbReference type="OrthoDB" id="10252354at2759"/>
<dbReference type="Proteomes" id="UP001057455">
    <property type="component" value="Unassembled WGS sequence"/>
</dbReference>
<reference evidence="3" key="1">
    <citation type="submission" date="2019-12" db="EMBL/GenBank/DDBJ databases">
        <title>Genome sequence of Babesia ovis.</title>
        <authorList>
            <person name="Yamagishi J."/>
            <person name="Sevinc F."/>
            <person name="Xuan X."/>
        </authorList>
    </citation>
    <scope>NUCLEOTIDE SEQUENCE</scope>
    <source>
        <strain evidence="3">Selcuk</strain>
    </source>
</reference>
<dbReference type="GO" id="GO:0004672">
    <property type="term" value="F:protein kinase activity"/>
    <property type="evidence" value="ECO:0007669"/>
    <property type="project" value="InterPro"/>
</dbReference>
<sequence length="910" mass="102910">MKAEGNPSNNASATGQIDIYDRGSAPSTTVQHRDASRFALDVSNELNISDRSSAGEPNMDEEGIEDPVSLEQGVADYDIVQSPRRDTNADRLLGFASLKTKTFDNNFKDLEGLKRKKELLHLSENYLYSKLYTPKLEALQRLVEPGRYTDQAQHRFDTGSLSTATVHSRSPSTSKEDKGHASSSSSGRTTLSAQAVTTYASQWNQREVERPSSLQNKHTGGELPSLQARGERENLVTLVTSSEVVNGIKKKRITIPKAAYQPLRATENKANKVRLGVVGNAKVEEELSELDGAESWLRTIENHIEKLTDSIELCGNTVTNPKEIIEQLEAMRPSWMPEDIFYLYCMKPIGMEPHEFLKCLDTQNIDEFREASQKFNIVNTNAMGYVLDAENETVEELTKLNKVHKRLVNEHDIYTKIHMKMTENFNNQVEDLLQITRQDLRLAAGDTYLQYGSIKNITTWKRGDPVIREKGFCHDKASKDKMKTLQRMQEVFGEGSNVAYDSSTVDEAKYIYYMKLLQDMEDSERDELQQQLARDRTQALAEYSVLEPAFKPDGCLAWKAVGVSCKSVIWKMYNTVECVPVIYKLKSLKGASAEVVAKLQKAYEQTFETLKQLEPQFSSNKHIKFANGFEITANCVAERMAFIRDTPVSELVEKMAQMKPAERYVQAQVIVREITKMVNQLQNIDFLLPLKSSRVYFFAGGAKLSAGIPQSVLSIEARQTLKQYENVTIASLLWGKNLEWYLPPEADGEPAFTRDPIAVSKAHVWMIGKILYEATCQTPLSRVALDYNKIELCDDADTREFLKLCLQENVSQRPTVEEIVRHPFMKRHKVNYGALGPVDVGKVQCAVEILGDIETIVLNKINRTEKGVADYEQNDNWDTVLGESDDEDLWPLGNKDAFKFPTDNNIVFKK</sequence>
<dbReference type="EMBL" id="BLIY01000007">
    <property type="protein sequence ID" value="GFE53730.1"/>
    <property type="molecule type" value="Genomic_DNA"/>
</dbReference>
<comment type="caution">
    <text evidence="3">The sequence shown here is derived from an EMBL/GenBank/DDBJ whole genome shotgun (WGS) entry which is preliminary data.</text>
</comment>
<dbReference type="InterPro" id="IPR000719">
    <property type="entry name" value="Prot_kinase_dom"/>
</dbReference>
<evidence type="ECO:0000313" key="4">
    <source>
        <dbReference type="Proteomes" id="UP001057455"/>
    </source>
</evidence>
<evidence type="ECO:0000313" key="3">
    <source>
        <dbReference type="EMBL" id="GFE53730.1"/>
    </source>
</evidence>
<proteinExistence type="predicted"/>
<dbReference type="GO" id="GO:0005524">
    <property type="term" value="F:ATP binding"/>
    <property type="evidence" value="ECO:0007669"/>
    <property type="project" value="InterPro"/>
</dbReference>
<accession>A0A9W5WU90</accession>
<organism evidence="3 4">
    <name type="scientific">Babesia ovis</name>
    <dbReference type="NCBI Taxonomy" id="5869"/>
    <lineage>
        <taxon>Eukaryota</taxon>
        <taxon>Sar</taxon>
        <taxon>Alveolata</taxon>
        <taxon>Apicomplexa</taxon>
        <taxon>Aconoidasida</taxon>
        <taxon>Piroplasmida</taxon>
        <taxon>Babesiidae</taxon>
        <taxon>Babesia</taxon>
    </lineage>
</organism>
<dbReference type="PROSITE" id="PS50011">
    <property type="entry name" value="PROTEIN_KINASE_DOM"/>
    <property type="match status" value="1"/>
</dbReference>
<keyword evidence="3" id="KW-0418">Kinase</keyword>
<protein>
    <submittedName>
        <fullName evidence="3">Kinase domain containing protein, putative</fullName>
    </submittedName>
</protein>
<dbReference type="InterPro" id="IPR011009">
    <property type="entry name" value="Kinase-like_dom_sf"/>
</dbReference>